<comment type="subcellular location">
    <subcellularLocation>
        <location evidence="1">Membrane</location>
    </subcellularLocation>
</comment>
<evidence type="ECO:0000256" key="8">
    <source>
        <dbReference type="ARBA" id="ARBA00022741"/>
    </source>
</evidence>
<dbReference type="SUPFAM" id="SSF56112">
    <property type="entry name" value="Protein kinase-like (PK-like)"/>
    <property type="match status" value="1"/>
</dbReference>
<dbReference type="InterPro" id="IPR000719">
    <property type="entry name" value="Prot_kinase_dom"/>
</dbReference>
<keyword evidence="5" id="KW-0600">Photoreceptor protein</keyword>
<evidence type="ECO:0000256" key="9">
    <source>
        <dbReference type="ARBA" id="ARBA00022777"/>
    </source>
</evidence>
<comment type="caution">
    <text evidence="18">The sequence shown here is derived from an EMBL/GenBank/DDBJ whole genome shotgun (WGS) entry which is preliminary data.</text>
</comment>
<dbReference type="PROSITE" id="PS50112">
    <property type="entry name" value="PAS"/>
    <property type="match status" value="1"/>
</dbReference>
<dbReference type="GO" id="GO:0004674">
    <property type="term" value="F:protein serine/threonine kinase activity"/>
    <property type="evidence" value="ECO:0007669"/>
    <property type="project" value="UniProtKB-KW"/>
</dbReference>
<reference evidence="18 19" key="1">
    <citation type="journal article" date="2018" name="Mol. Plant">
        <title>The genome of Artemisia annua provides insight into the evolution of Asteraceae family and artemisinin biosynthesis.</title>
        <authorList>
            <person name="Shen Q."/>
            <person name="Zhang L."/>
            <person name="Liao Z."/>
            <person name="Wang S."/>
            <person name="Yan T."/>
            <person name="Shi P."/>
            <person name="Liu M."/>
            <person name="Fu X."/>
            <person name="Pan Q."/>
            <person name="Wang Y."/>
            <person name="Lv Z."/>
            <person name="Lu X."/>
            <person name="Zhang F."/>
            <person name="Jiang W."/>
            <person name="Ma Y."/>
            <person name="Chen M."/>
            <person name="Hao X."/>
            <person name="Li L."/>
            <person name="Tang Y."/>
            <person name="Lv G."/>
            <person name="Zhou Y."/>
            <person name="Sun X."/>
            <person name="Brodelius P.E."/>
            <person name="Rose J.K.C."/>
            <person name="Tang K."/>
        </authorList>
    </citation>
    <scope>NUCLEOTIDE SEQUENCE [LARGE SCALE GENOMIC DNA]</scope>
    <source>
        <strain evidence="19">cv. Huhao1</strain>
        <tissue evidence="18">Leaf</tissue>
    </source>
</reference>
<gene>
    <name evidence="18" type="ORF">CTI12_AA248700</name>
</gene>
<dbReference type="CDD" id="cd00130">
    <property type="entry name" value="PAS"/>
    <property type="match status" value="1"/>
</dbReference>
<dbReference type="PROSITE" id="PS50011">
    <property type="entry name" value="PROTEIN_KINASE_DOM"/>
    <property type="match status" value="1"/>
</dbReference>
<keyword evidence="7" id="KW-0808">Transferase</keyword>
<evidence type="ECO:0000256" key="11">
    <source>
        <dbReference type="ARBA" id="ARBA00022991"/>
    </source>
</evidence>
<evidence type="ECO:0000313" key="18">
    <source>
        <dbReference type="EMBL" id="PWA74790.1"/>
    </source>
</evidence>
<evidence type="ECO:0000256" key="15">
    <source>
        <dbReference type="ARBA" id="ARBA00048679"/>
    </source>
</evidence>
<keyword evidence="10" id="KW-0067">ATP-binding</keyword>
<dbReference type="OrthoDB" id="339325at2759"/>
<evidence type="ECO:0000259" key="17">
    <source>
        <dbReference type="PROSITE" id="PS50112"/>
    </source>
</evidence>
<dbReference type="Pfam" id="PF07714">
    <property type="entry name" value="PK_Tyr_Ser-Thr"/>
    <property type="match status" value="1"/>
</dbReference>
<protein>
    <recommendedName>
        <fullName evidence="3">non-specific serine/threonine protein kinase</fullName>
        <ecNumber evidence="3">2.7.11.1</ecNumber>
    </recommendedName>
</protein>
<feature type="domain" description="Protein kinase" evidence="16">
    <location>
        <begin position="261"/>
        <end position="531"/>
    </location>
</feature>
<dbReference type="GO" id="GO:0016020">
    <property type="term" value="C:membrane"/>
    <property type="evidence" value="ECO:0007669"/>
    <property type="project" value="UniProtKB-SubCell"/>
</dbReference>
<proteinExistence type="inferred from homology"/>
<evidence type="ECO:0000256" key="13">
    <source>
        <dbReference type="ARBA" id="ARBA00023170"/>
    </source>
</evidence>
<evidence type="ECO:0000313" key="19">
    <source>
        <dbReference type="Proteomes" id="UP000245207"/>
    </source>
</evidence>
<evidence type="ECO:0000256" key="3">
    <source>
        <dbReference type="ARBA" id="ARBA00012513"/>
    </source>
</evidence>
<dbReference type="InterPro" id="IPR011009">
    <property type="entry name" value="Kinase-like_dom_sf"/>
</dbReference>
<keyword evidence="11" id="KW-0157">Chromophore</keyword>
<organism evidence="18 19">
    <name type="scientific">Artemisia annua</name>
    <name type="common">Sweet wormwood</name>
    <dbReference type="NCBI Taxonomy" id="35608"/>
    <lineage>
        <taxon>Eukaryota</taxon>
        <taxon>Viridiplantae</taxon>
        <taxon>Streptophyta</taxon>
        <taxon>Embryophyta</taxon>
        <taxon>Tracheophyta</taxon>
        <taxon>Spermatophyta</taxon>
        <taxon>Magnoliopsida</taxon>
        <taxon>eudicotyledons</taxon>
        <taxon>Gunneridae</taxon>
        <taxon>Pentapetalae</taxon>
        <taxon>asterids</taxon>
        <taxon>campanulids</taxon>
        <taxon>Asterales</taxon>
        <taxon>Asteraceae</taxon>
        <taxon>Asteroideae</taxon>
        <taxon>Anthemideae</taxon>
        <taxon>Artemisiinae</taxon>
        <taxon>Artemisia</taxon>
    </lineage>
</organism>
<evidence type="ECO:0000256" key="14">
    <source>
        <dbReference type="ARBA" id="ARBA00047899"/>
    </source>
</evidence>
<evidence type="ECO:0000256" key="7">
    <source>
        <dbReference type="ARBA" id="ARBA00022679"/>
    </source>
</evidence>
<keyword evidence="9 18" id="KW-0418">Kinase</keyword>
<dbReference type="PROSITE" id="PS00108">
    <property type="entry name" value="PROTEIN_KINASE_ST"/>
    <property type="match status" value="1"/>
</dbReference>
<dbReference type="PANTHER" id="PTHR44329">
    <property type="entry name" value="SERINE/THREONINE-PROTEIN KINASE TNNI3K-RELATED"/>
    <property type="match status" value="1"/>
</dbReference>
<name>A0A2U1NMW1_ARTAN</name>
<keyword evidence="8" id="KW-0547">Nucleotide-binding</keyword>
<dbReference type="InterPro" id="IPR000014">
    <property type="entry name" value="PAS"/>
</dbReference>
<comment type="catalytic activity">
    <reaction evidence="15">
        <text>L-seryl-[protein] + ATP = O-phospho-L-seryl-[protein] + ADP + H(+)</text>
        <dbReference type="Rhea" id="RHEA:17989"/>
        <dbReference type="Rhea" id="RHEA-COMP:9863"/>
        <dbReference type="Rhea" id="RHEA-COMP:11604"/>
        <dbReference type="ChEBI" id="CHEBI:15378"/>
        <dbReference type="ChEBI" id="CHEBI:29999"/>
        <dbReference type="ChEBI" id="CHEBI:30616"/>
        <dbReference type="ChEBI" id="CHEBI:83421"/>
        <dbReference type="ChEBI" id="CHEBI:456216"/>
        <dbReference type="EC" id="2.7.11.1"/>
    </reaction>
</comment>
<keyword evidence="12" id="KW-0472">Membrane</keyword>
<dbReference type="Gene3D" id="3.30.200.20">
    <property type="entry name" value="Phosphorylase Kinase, domain 1"/>
    <property type="match status" value="1"/>
</dbReference>
<dbReference type="FunFam" id="1.10.510.10:FF:000476">
    <property type="entry name" value="PAS domain-containing protein tyrosine kinase family protein"/>
    <property type="match status" value="1"/>
</dbReference>
<keyword evidence="19" id="KW-1185">Reference proteome</keyword>
<dbReference type="STRING" id="35608.A0A2U1NMW1"/>
<evidence type="ECO:0000256" key="5">
    <source>
        <dbReference type="ARBA" id="ARBA00022543"/>
    </source>
</evidence>
<evidence type="ECO:0000256" key="6">
    <source>
        <dbReference type="ARBA" id="ARBA00022606"/>
    </source>
</evidence>
<dbReference type="AlphaFoldDB" id="A0A2U1NMW1"/>
<dbReference type="InterPro" id="IPR008271">
    <property type="entry name" value="Ser/Thr_kinase_AS"/>
</dbReference>
<dbReference type="Pfam" id="PF08447">
    <property type="entry name" value="PAS_3"/>
    <property type="match status" value="1"/>
</dbReference>
<sequence length="537" mass="60770">MLGFTEDCGARCGTCSPQTRDAKAIMISSHPKKSQSAFSKGAASSTFDMHGGGVTQHSAYKLTEGQNQAWQNFYGYTAAETVGKDFIELVIEPRDAQIAYDDIRQLMLKGESWTGPAEFPVLNKKRERYVVFGSSKPLCDENGKIVGIISISVVSRRCQEIRTVPCIGAPRRIASPKPVFHPQQPLQKSMTSCDCMSEDRPLASKAKWSEAKCTVKNGISWPQKGYGGSRFYPRSQSQPYNTLVPCSSSIDKVNEIKWEDFIISERIGKGSYGTIYHAMWNGSDVSLKLLAKQEYSHDLILAFKLEVSLMKRLRHPNVLLFMGTVTSPEHLCIVTEFLHWLVIWSLPEIHSQIDFGSLFHLLHRSTVRLDWRHRVHMAMDVARGMNYLHRCLPPIIHCDLKSSNLLVDKHWKVKIGDFGLCRIKHESYVTIKEGTGTPEWTAPEVMLNEQADEKSDVYSYGVLLWEITTKKIPWDGLSSMQVVKAVAFMNQRLDIPKDVDPRWASLIERCLCSEPESRPTFQEILDNLKVLQKRAAV</sequence>
<keyword evidence="6" id="KW-0716">Sensory transduction</keyword>
<comment type="similarity">
    <text evidence="2">Belongs to the protein kinase superfamily. TKL Ser/Thr protein kinase family. RAF subfamily.</text>
</comment>
<feature type="domain" description="PAS" evidence="17">
    <location>
        <begin position="67"/>
        <end position="110"/>
    </location>
</feature>
<dbReference type="FunFam" id="3.30.200.20:FF:000060">
    <property type="entry name" value="Serine/threonine-protein kinase isoform 1"/>
    <property type="match status" value="1"/>
</dbReference>
<dbReference type="GO" id="GO:0009881">
    <property type="term" value="F:photoreceptor activity"/>
    <property type="evidence" value="ECO:0007669"/>
    <property type="project" value="UniProtKB-KW"/>
</dbReference>
<dbReference type="GO" id="GO:0005524">
    <property type="term" value="F:ATP binding"/>
    <property type="evidence" value="ECO:0007669"/>
    <property type="project" value="UniProtKB-KW"/>
</dbReference>
<dbReference type="Gene3D" id="1.10.510.10">
    <property type="entry name" value="Transferase(Phosphotransferase) domain 1"/>
    <property type="match status" value="1"/>
</dbReference>
<dbReference type="SMART" id="SM00220">
    <property type="entry name" value="S_TKc"/>
    <property type="match status" value="1"/>
</dbReference>
<dbReference type="InterPro" id="IPR051681">
    <property type="entry name" value="Ser/Thr_Kinases-Pseudokinases"/>
</dbReference>
<dbReference type="InterPro" id="IPR035965">
    <property type="entry name" value="PAS-like_dom_sf"/>
</dbReference>
<evidence type="ECO:0000256" key="4">
    <source>
        <dbReference type="ARBA" id="ARBA00022527"/>
    </source>
</evidence>
<evidence type="ECO:0000256" key="1">
    <source>
        <dbReference type="ARBA" id="ARBA00004370"/>
    </source>
</evidence>
<dbReference type="SUPFAM" id="SSF55785">
    <property type="entry name" value="PYP-like sensor domain (PAS domain)"/>
    <property type="match status" value="1"/>
</dbReference>
<dbReference type="PANTHER" id="PTHR44329:SF299">
    <property type="entry name" value="PAS DOMAIN, PROTEIN KINASE-LIKE DOMAIN PROTEIN-RELATED"/>
    <property type="match status" value="1"/>
</dbReference>
<dbReference type="InterPro" id="IPR013655">
    <property type="entry name" value="PAS_fold_3"/>
</dbReference>
<dbReference type="CDD" id="cd13999">
    <property type="entry name" value="STKc_MAP3K-like"/>
    <property type="match status" value="1"/>
</dbReference>
<evidence type="ECO:0000256" key="2">
    <source>
        <dbReference type="ARBA" id="ARBA00010507"/>
    </source>
</evidence>
<dbReference type="Gene3D" id="3.30.450.20">
    <property type="entry name" value="PAS domain"/>
    <property type="match status" value="1"/>
</dbReference>
<evidence type="ECO:0000256" key="10">
    <source>
        <dbReference type="ARBA" id="ARBA00022840"/>
    </source>
</evidence>
<dbReference type="InterPro" id="IPR001245">
    <property type="entry name" value="Ser-Thr/Tyr_kinase_cat_dom"/>
</dbReference>
<keyword evidence="4" id="KW-0723">Serine/threonine-protein kinase</keyword>
<evidence type="ECO:0000259" key="16">
    <source>
        <dbReference type="PROSITE" id="PS50011"/>
    </source>
</evidence>
<dbReference type="EMBL" id="PKPP01002510">
    <property type="protein sequence ID" value="PWA74790.1"/>
    <property type="molecule type" value="Genomic_DNA"/>
</dbReference>
<evidence type="ECO:0000256" key="12">
    <source>
        <dbReference type="ARBA" id="ARBA00023136"/>
    </source>
</evidence>
<dbReference type="Proteomes" id="UP000245207">
    <property type="component" value="Unassembled WGS sequence"/>
</dbReference>
<accession>A0A2U1NMW1</accession>
<comment type="catalytic activity">
    <reaction evidence="14">
        <text>L-threonyl-[protein] + ATP = O-phospho-L-threonyl-[protein] + ADP + H(+)</text>
        <dbReference type="Rhea" id="RHEA:46608"/>
        <dbReference type="Rhea" id="RHEA-COMP:11060"/>
        <dbReference type="Rhea" id="RHEA-COMP:11605"/>
        <dbReference type="ChEBI" id="CHEBI:15378"/>
        <dbReference type="ChEBI" id="CHEBI:30013"/>
        <dbReference type="ChEBI" id="CHEBI:30616"/>
        <dbReference type="ChEBI" id="CHEBI:61977"/>
        <dbReference type="ChEBI" id="CHEBI:456216"/>
        <dbReference type="EC" id="2.7.11.1"/>
    </reaction>
</comment>
<keyword evidence="13" id="KW-0675">Receptor</keyword>
<dbReference type="EC" id="2.7.11.1" evidence="3"/>